<feature type="compositionally biased region" description="Polar residues" evidence="5">
    <location>
        <begin position="262"/>
        <end position="276"/>
    </location>
</feature>
<dbReference type="InterPro" id="IPR039868">
    <property type="entry name" value="ARMD3-like"/>
</dbReference>
<feature type="region of interest" description="Disordered" evidence="5">
    <location>
        <begin position="251"/>
        <end position="278"/>
    </location>
</feature>
<reference evidence="7" key="1">
    <citation type="submission" date="2014-02" db="EMBL/GenBank/DDBJ databases">
        <authorList>
            <person name="Genoscope - CEA"/>
        </authorList>
    </citation>
    <scope>NUCLEOTIDE SEQUENCE</scope>
    <source>
        <strain evidence="7">LS3</strain>
    </source>
</reference>
<keyword evidence="4" id="KW-0472">Membrane</keyword>
<dbReference type="PANTHER" id="PTHR13608:SF3">
    <property type="entry name" value="ARMADILLO-LIKE HELICAL DOMAIN-CONTAINING PROTEIN 3"/>
    <property type="match status" value="1"/>
</dbReference>
<name>A0A060TDK8_BLAAD</name>
<feature type="compositionally biased region" description="Low complexity" evidence="5">
    <location>
        <begin position="251"/>
        <end position="261"/>
    </location>
</feature>
<evidence type="ECO:0000256" key="4">
    <source>
        <dbReference type="ARBA" id="ARBA00023136"/>
    </source>
</evidence>
<keyword evidence="3" id="KW-1133">Transmembrane helix</keyword>
<evidence type="ECO:0000256" key="5">
    <source>
        <dbReference type="SAM" id="MobiDB-lite"/>
    </source>
</evidence>
<evidence type="ECO:0000256" key="2">
    <source>
        <dbReference type="ARBA" id="ARBA00022692"/>
    </source>
</evidence>
<keyword evidence="2" id="KW-0812">Transmembrane</keyword>
<dbReference type="Pfam" id="PF08427">
    <property type="entry name" value="ARMH3_C"/>
    <property type="match status" value="1"/>
</dbReference>
<dbReference type="PhylomeDB" id="A0A060TDK8"/>
<dbReference type="AlphaFoldDB" id="A0A060TDK8"/>
<reference evidence="7" key="2">
    <citation type="submission" date="2014-06" db="EMBL/GenBank/DDBJ databases">
        <title>The complete genome of Blastobotrys (Arxula) adeninivorans LS3 - a yeast of biotechnological interest.</title>
        <authorList>
            <person name="Kunze G."/>
            <person name="Gaillardin C."/>
            <person name="Czernicka M."/>
            <person name="Durrens P."/>
            <person name="Martin T."/>
            <person name="Boer E."/>
            <person name="Gabaldon T."/>
            <person name="Cruz J."/>
            <person name="Talla E."/>
            <person name="Marck C."/>
            <person name="Goffeau A."/>
            <person name="Barbe V."/>
            <person name="Baret P."/>
            <person name="Baronian K."/>
            <person name="Beier S."/>
            <person name="Bleykasten C."/>
            <person name="Bode R."/>
            <person name="Casaregola S."/>
            <person name="Despons L."/>
            <person name="Fairhead C."/>
            <person name="Giersberg M."/>
            <person name="Gierski P."/>
            <person name="Hahnel U."/>
            <person name="Hartmann A."/>
            <person name="Jankowska D."/>
            <person name="Jubin C."/>
            <person name="Jung P."/>
            <person name="Lafontaine I."/>
            <person name="Leh-Louis V."/>
            <person name="Lemaire M."/>
            <person name="Marcet-Houben M."/>
            <person name="Mascher M."/>
            <person name="Morel G."/>
            <person name="Richard G.-F."/>
            <person name="Riechen J."/>
            <person name="Sacerdot C."/>
            <person name="Sarkar A."/>
            <person name="Savel G."/>
            <person name="Schacherer J."/>
            <person name="Sherman D."/>
            <person name="Straub M.-L."/>
            <person name="Stein N."/>
            <person name="Thierry A."/>
            <person name="Trautwein-Schult A."/>
            <person name="Westhof E."/>
            <person name="Worch S."/>
            <person name="Dujon B."/>
            <person name="Souciet J.-L."/>
            <person name="Wincker P."/>
            <person name="Scholz U."/>
            <person name="Neuveglise N."/>
        </authorList>
    </citation>
    <scope>NUCLEOTIDE SEQUENCE</scope>
    <source>
        <strain evidence="7">LS3</strain>
    </source>
</reference>
<dbReference type="PANTHER" id="PTHR13608">
    <property type="entry name" value="ARMADILLO-LIKE HELICAL DOMAIN-CONTAINING PROTEIN 3"/>
    <property type="match status" value="1"/>
</dbReference>
<proteinExistence type="predicted"/>
<dbReference type="EMBL" id="HG937694">
    <property type="protein sequence ID" value="CDP36982.1"/>
    <property type="molecule type" value="Genomic_DNA"/>
</dbReference>
<comment type="subcellular location">
    <subcellularLocation>
        <location evidence="1">Membrane</location>
    </subcellularLocation>
</comment>
<protein>
    <submittedName>
        <fullName evidence="7">ARAD1D01056p</fullName>
    </submittedName>
</protein>
<sequence>MESPLARMERGTLRPKVLDLIDSVFGPNASTEPKSDGFWEELFLLPSNPGLYTAIDTLSRDQLLSRKVNTQQFFLRATTRLKSDPDPDNILRNLSHFLRAVFAKQFVSQSSELISILAGLNNVDKAFYSLIDGLDSILRSSHPLSTKVNAIRTFTIAVGGSYQTSLAPYFINCPKDMFSSLIEFIRSPDADFYVGDAFTLVGVLASFDKFDAPHNPYRGRLTDFVDQATMTKIAQSSGHVWKICLDNYQSSSSSSNPSSASTAPGTGSNTPTGKSPSPSPLSIAYLLGFRSATPQNSDMSSTNTDNTPHKTISLMLAIYEFVYANKLFARQFLKAPPLTQTKVQSASSEPSFVLFLQLCSWLVQNEHVSSRASAYTRIQLLILRLLVEKSGQDLLSDECRTTGLNLARLRNPMLPPYDSKKSRTLMEGVLDCLQLCIRHNMRTKEMDYQMYQLAMTSLVQALAYLRSARARIDYHWDELWKTLMSIIRFINSHRLESTSPQYSSQVQCGHLVILALAICLIDGEDAILGHDWHYHDLIYKLIASEKDIDKIINLLPSETAPATAVVSNAIIHYKSVVSDTSSARKVSESIKTATSTKPANLSQFATSFSETDRQTVSILLYSEGLPKFRESDERLFFKRFTRQVLADIQSLYT</sequence>
<evidence type="ECO:0000256" key="1">
    <source>
        <dbReference type="ARBA" id="ARBA00004370"/>
    </source>
</evidence>
<dbReference type="GO" id="GO:0016020">
    <property type="term" value="C:membrane"/>
    <property type="evidence" value="ECO:0007669"/>
    <property type="project" value="UniProtKB-SubCell"/>
</dbReference>
<dbReference type="GO" id="GO:0005829">
    <property type="term" value="C:cytosol"/>
    <property type="evidence" value="ECO:0007669"/>
    <property type="project" value="TreeGrafter"/>
</dbReference>
<organism evidence="7">
    <name type="scientific">Blastobotrys adeninivorans</name>
    <name type="common">Yeast</name>
    <name type="synonym">Arxula adeninivorans</name>
    <dbReference type="NCBI Taxonomy" id="409370"/>
    <lineage>
        <taxon>Eukaryota</taxon>
        <taxon>Fungi</taxon>
        <taxon>Dikarya</taxon>
        <taxon>Ascomycota</taxon>
        <taxon>Saccharomycotina</taxon>
        <taxon>Dipodascomycetes</taxon>
        <taxon>Dipodascales</taxon>
        <taxon>Trichomonascaceae</taxon>
        <taxon>Blastobotrys</taxon>
    </lineage>
</organism>
<evidence type="ECO:0000259" key="6">
    <source>
        <dbReference type="SMART" id="SM01158"/>
    </source>
</evidence>
<dbReference type="SMART" id="SM01158">
    <property type="entry name" value="DUF1741"/>
    <property type="match status" value="1"/>
</dbReference>
<gene>
    <name evidence="7" type="ORF">GNLVRS02_ARAD1D01056g</name>
</gene>
<evidence type="ECO:0000256" key="3">
    <source>
        <dbReference type="ARBA" id="ARBA00022989"/>
    </source>
</evidence>
<evidence type="ECO:0000313" key="7">
    <source>
        <dbReference type="EMBL" id="CDP36982.1"/>
    </source>
</evidence>
<feature type="domain" description="Armadillo-like helical" evidence="6">
    <location>
        <begin position="416"/>
        <end position="652"/>
    </location>
</feature>
<accession>A0A060TDK8</accession>
<dbReference type="InterPro" id="IPR013636">
    <property type="entry name" value="ARMH3_C"/>
</dbReference>